<comment type="similarity">
    <text evidence="1 3">Belongs to the short-chain dehydrogenases/reductases (SDR) family.</text>
</comment>
<dbReference type="InterPro" id="IPR002347">
    <property type="entry name" value="SDR_fam"/>
</dbReference>
<dbReference type="PANTHER" id="PTHR44196">
    <property type="entry name" value="DEHYDROGENASE/REDUCTASE SDR FAMILY MEMBER 7B"/>
    <property type="match status" value="1"/>
</dbReference>
<gene>
    <name evidence="4" type="ORF">ACFPRC_05140</name>
</gene>
<reference evidence="5" key="1">
    <citation type="journal article" date="2019" name="Int. J. Syst. Evol. Microbiol.">
        <title>The Global Catalogue of Microorganisms (GCM) 10K type strain sequencing project: providing services to taxonomists for standard genome sequencing and annotation.</title>
        <authorList>
            <consortium name="The Broad Institute Genomics Platform"/>
            <consortium name="The Broad Institute Genome Sequencing Center for Infectious Disease"/>
            <person name="Wu L."/>
            <person name="Ma J."/>
        </authorList>
    </citation>
    <scope>NUCLEOTIDE SEQUENCE [LARGE SCALE GENOMIC DNA]</scope>
    <source>
        <strain evidence="5">CGMCC 4.1542</strain>
    </source>
</reference>
<evidence type="ECO:0000256" key="2">
    <source>
        <dbReference type="ARBA" id="ARBA00023002"/>
    </source>
</evidence>
<dbReference type="GO" id="GO:0016491">
    <property type="term" value="F:oxidoreductase activity"/>
    <property type="evidence" value="ECO:0007669"/>
    <property type="project" value="UniProtKB-KW"/>
</dbReference>
<dbReference type="Pfam" id="PF00106">
    <property type="entry name" value="adh_short"/>
    <property type="match status" value="1"/>
</dbReference>
<evidence type="ECO:0000313" key="4">
    <source>
        <dbReference type="EMBL" id="MFC5014260.1"/>
    </source>
</evidence>
<organism evidence="4 5">
    <name type="scientific">Streptomyces lienomycini</name>
    <dbReference type="NCBI Taxonomy" id="284035"/>
    <lineage>
        <taxon>Bacteria</taxon>
        <taxon>Bacillati</taxon>
        <taxon>Actinomycetota</taxon>
        <taxon>Actinomycetes</taxon>
        <taxon>Kitasatosporales</taxon>
        <taxon>Streptomycetaceae</taxon>
        <taxon>Streptomyces</taxon>
    </lineage>
</organism>
<dbReference type="Proteomes" id="UP001595855">
    <property type="component" value="Unassembled WGS sequence"/>
</dbReference>
<comment type="caution">
    <text evidence="4">The sequence shown here is derived from an EMBL/GenBank/DDBJ whole genome shotgun (WGS) entry which is preliminary data.</text>
</comment>
<keyword evidence="5" id="KW-1185">Reference proteome</keyword>
<dbReference type="RefSeq" id="WP_271321442.1">
    <property type="nucleotide sequence ID" value="NZ_BAAATN010000013.1"/>
</dbReference>
<dbReference type="PRINTS" id="PR00080">
    <property type="entry name" value="SDRFAMILY"/>
</dbReference>
<proteinExistence type="inferred from homology"/>
<dbReference type="PRINTS" id="PR00081">
    <property type="entry name" value="GDHRDH"/>
</dbReference>
<evidence type="ECO:0000313" key="5">
    <source>
        <dbReference type="Proteomes" id="UP001595855"/>
    </source>
</evidence>
<protein>
    <submittedName>
        <fullName evidence="4">SDR family NAD(P)-dependent oxidoreductase</fullName>
        <ecNumber evidence="4">1.-.-.-</ecNumber>
    </submittedName>
</protein>
<name>A0ABV9WQH6_9ACTN</name>
<sequence>MGSIDFSGQTTVVTGASSGIGAAFARELARRGSDVVLVARRRDRLEDLASELRARHGVRVTAAPLDLSEPGAGRRLAADLAGRGIRVDGLVNNAGFGTNGAFHQEDPDRLTDEINVDVANLVDLTRAFIEPLRDSGRGVLVNVASAAAYTPSPDMAVYAACKAFVLSFTEALWYESRGTGLRVLSLAPGLTRTEFFDRFEGGAYQGSYETPEQVVATAMRTLDRGRRPSVQSGRRNAVMVSLPRLFTRRRTVLISGRVSARSSAGVGAAA</sequence>
<dbReference type="PIRSF" id="PIRSF000126">
    <property type="entry name" value="11-beta-HSD1"/>
    <property type="match status" value="1"/>
</dbReference>
<dbReference type="EMBL" id="JBHSJO010000001">
    <property type="protein sequence ID" value="MFC5014260.1"/>
    <property type="molecule type" value="Genomic_DNA"/>
</dbReference>
<dbReference type="SUPFAM" id="SSF51735">
    <property type="entry name" value="NAD(P)-binding Rossmann-fold domains"/>
    <property type="match status" value="1"/>
</dbReference>
<dbReference type="EC" id="1.-.-.-" evidence="4"/>
<dbReference type="Gene3D" id="3.40.50.720">
    <property type="entry name" value="NAD(P)-binding Rossmann-like Domain"/>
    <property type="match status" value="1"/>
</dbReference>
<dbReference type="InterPro" id="IPR036291">
    <property type="entry name" value="NAD(P)-bd_dom_sf"/>
</dbReference>
<evidence type="ECO:0000256" key="1">
    <source>
        <dbReference type="ARBA" id="ARBA00006484"/>
    </source>
</evidence>
<dbReference type="PANTHER" id="PTHR44196:SF2">
    <property type="entry name" value="SHORT-CHAIN DEHYDROGENASE-RELATED"/>
    <property type="match status" value="1"/>
</dbReference>
<evidence type="ECO:0000256" key="3">
    <source>
        <dbReference type="RuleBase" id="RU000363"/>
    </source>
</evidence>
<accession>A0ABV9WQH6</accession>
<keyword evidence="2 4" id="KW-0560">Oxidoreductase</keyword>